<organism evidence="2 3">
    <name type="scientific">Montanilutibacter psychrotolerans</name>
    <dbReference type="NCBI Taxonomy" id="1327343"/>
    <lineage>
        <taxon>Bacteria</taxon>
        <taxon>Pseudomonadati</taxon>
        <taxon>Pseudomonadota</taxon>
        <taxon>Gammaproteobacteria</taxon>
        <taxon>Lysobacterales</taxon>
        <taxon>Lysobacteraceae</taxon>
        <taxon>Montanilutibacter</taxon>
    </lineage>
</organism>
<proteinExistence type="predicted"/>
<comment type="caution">
    <text evidence="2">The sequence shown here is derived from an EMBL/GenBank/DDBJ whole genome shotgun (WGS) entry which is preliminary data.</text>
</comment>
<keyword evidence="3" id="KW-1185">Reference proteome</keyword>
<name>A0A3M8T0J2_9GAMM</name>
<keyword evidence="1" id="KW-0812">Transmembrane</keyword>
<accession>A0A3M8T0J2</accession>
<sequence length="527" mass="57943">MTVAAPRNLAPPHSGRSAPWLLQRDDDDFIAAVMAELGSVPGRQKLQASRAAERDGLQQLKLFQPVQRRFHVALIEAWCETAGQPRIDPQRVDAAGLVLRRVRDRNGTRVLEGWMRADGVVRGWLPIEQLGDESADPAPAVRMARRDTGVVQIDRALRRLAGNDPNTALQEDVSPMFLAPPEVCSRAAQTLYYGVVPTASSELAQAAPDLAETFAGFEADSDAFRAHLVQPLKGMAFDFPAPPLVGRRFDQSWLAQLLKARVDTDEHRFLQLLRQVAVEFDAFGGSPSASAVLSELAQVRLRYALRNGEGEASRRTIDAAEFLHAATLLLLDGESGLLELPESWPELPVAHRQRLHQAMSGAMRARFASVKGRSGRFDEPGARYVLRAFVRLKAEGKCPARTSWSDYTEPFVIAPWYEGAGDPVQVALPDLSNRAVLRALKPNVSFLVPPSLQGLLAGDPEKLGKGQGQLDPSLTLGWICSFSIPVITLCAFIVLNIFLGLFDLIFRWMMFIKICIPFPKLKPGGEP</sequence>
<gene>
    <name evidence="2" type="ORF">EER27_01860</name>
</gene>
<keyword evidence="1" id="KW-1133">Transmembrane helix</keyword>
<dbReference type="OrthoDB" id="136948at2"/>
<evidence type="ECO:0000313" key="3">
    <source>
        <dbReference type="Proteomes" id="UP000267049"/>
    </source>
</evidence>
<feature type="transmembrane region" description="Helical" evidence="1">
    <location>
        <begin position="482"/>
        <end position="506"/>
    </location>
</feature>
<protein>
    <submittedName>
        <fullName evidence="2">Uncharacterized protein</fullName>
    </submittedName>
</protein>
<dbReference type="EMBL" id="RIBS01000001">
    <property type="protein sequence ID" value="RNF86543.1"/>
    <property type="molecule type" value="Genomic_DNA"/>
</dbReference>
<dbReference type="Proteomes" id="UP000267049">
    <property type="component" value="Unassembled WGS sequence"/>
</dbReference>
<dbReference type="AlphaFoldDB" id="A0A3M8T0J2"/>
<evidence type="ECO:0000256" key="1">
    <source>
        <dbReference type="SAM" id="Phobius"/>
    </source>
</evidence>
<reference evidence="2 3" key="1">
    <citation type="submission" date="2018-11" db="EMBL/GenBank/DDBJ databases">
        <title>Lysobacter cryohumiis sp. nov., isolated from soil in the Tianshan Mountains, Xinjiang, China.</title>
        <authorList>
            <person name="Luo Y."/>
            <person name="Sheng H."/>
        </authorList>
    </citation>
    <scope>NUCLEOTIDE SEQUENCE [LARGE SCALE GENOMIC DNA]</scope>
    <source>
        <strain evidence="2 3">ZS60</strain>
    </source>
</reference>
<keyword evidence="1" id="KW-0472">Membrane</keyword>
<evidence type="ECO:0000313" key="2">
    <source>
        <dbReference type="EMBL" id="RNF86543.1"/>
    </source>
</evidence>